<feature type="transmembrane region" description="Helical" evidence="6">
    <location>
        <begin position="135"/>
        <end position="157"/>
    </location>
</feature>
<feature type="domain" description="Rhodopsin" evidence="7">
    <location>
        <begin position="40"/>
        <end position="277"/>
    </location>
</feature>
<name>A0ABR4EJF3_9PEZI</name>
<evidence type="ECO:0000256" key="4">
    <source>
        <dbReference type="ARBA" id="ARBA00023136"/>
    </source>
</evidence>
<feature type="transmembrane region" description="Helical" evidence="6">
    <location>
        <begin position="97"/>
        <end position="123"/>
    </location>
</feature>
<dbReference type="Pfam" id="PF20684">
    <property type="entry name" value="Fung_rhodopsin"/>
    <property type="match status" value="1"/>
</dbReference>
<reference evidence="8 9" key="1">
    <citation type="submission" date="2024-03" db="EMBL/GenBank/DDBJ databases">
        <title>A high-quality draft genome sequence of Diaporthe vaccinii, a causative agent of upright dieback and viscid rot disease in cranberry plants.</title>
        <authorList>
            <person name="Sarrasin M."/>
            <person name="Lang B.F."/>
            <person name="Burger G."/>
        </authorList>
    </citation>
    <scope>NUCLEOTIDE SEQUENCE [LARGE SCALE GENOMIC DNA]</scope>
    <source>
        <strain evidence="8 9">IS7</strain>
    </source>
</reference>
<dbReference type="InterPro" id="IPR049326">
    <property type="entry name" value="Rhodopsin_dom_fungi"/>
</dbReference>
<feature type="transmembrane region" description="Helical" evidence="6">
    <location>
        <begin position="216"/>
        <end position="234"/>
    </location>
</feature>
<evidence type="ECO:0000256" key="1">
    <source>
        <dbReference type="ARBA" id="ARBA00004141"/>
    </source>
</evidence>
<proteinExistence type="inferred from homology"/>
<comment type="subcellular location">
    <subcellularLocation>
        <location evidence="1">Membrane</location>
        <topology evidence="1">Multi-pass membrane protein</topology>
    </subcellularLocation>
</comment>
<feature type="transmembrane region" description="Helical" evidence="6">
    <location>
        <begin position="56"/>
        <end position="77"/>
    </location>
</feature>
<comment type="similarity">
    <text evidence="5">Belongs to the SAT4 family.</text>
</comment>
<evidence type="ECO:0000259" key="7">
    <source>
        <dbReference type="Pfam" id="PF20684"/>
    </source>
</evidence>
<comment type="caution">
    <text evidence="8">The sequence shown here is derived from an EMBL/GenBank/DDBJ whole genome shotgun (WGS) entry which is preliminary data.</text>
</comment>
<evidence type="ECO:0000313" key="9">
    <source>
        <dbReference type="Proteomes" id="UP001600888"/>
    </source>
</evidence>
<keyword evidence="9" id="KW-1185">Reference proteome</keyword>
<protein>
    <recommendedName>
        <fullName evidence="7">Rhodopsin domain-containing protein</fullName>
    </recommendedName>
</protein>
<feature type="transmembrane region" description="Helical" evidence="6">
    <location>
        <begin position="20"/>
        <end position="44"/>
    </location>
</feature>
<evidence type="ECO:0000313" key="8">
    <source>
        <dbReference type="EMBL" id="KAL2282576.1"/>
    </source>
</evidence>
<keyword evidence="4 6" id="KW-0472">Membrane</keyword>
<dbReference type="EMBL" id="JBAWTH010000048">
    <property type="protein sequence ID" value="KAL2282576.1"/>
    <property type="molecule type" value="Genomic_DNA"/>
</dbReference>
<accession>A0ABR4EJF3</accession>
<evidence type="ECO:0000256" key="2">
    <source>
        <dbReference type="ARBA" id="ARBA00022692"/>
    </source>
</evidence>
<dbReference type="PANTHER" id="PTHR33048:SF47">
    <property type="entry name" value="INTEGRAL MEMBRANE PROTEIN-RELATED"/>
    <property type="match status" value="1"/>
</dbReference>
<evidence type="ECO:0000256" key="6">
    <source>
        <dbReference type="SAM" id="Phobius"/>
    </source>
</evidence>
<keyword evidence="2 6" id="KW-0812">Transmembrane</keyword>
<gene>
    <name evidence="8" type="ORF">FJTKL_10441</name>
</gene>
<evidence type="ECO:0000256" key="5">
    <source>
        <dbReference type="ARBA" id="ARBA00038359"/>
    </source>
</evidence>
<feature type="transmembrane region" description="Helical" evidence="6">
    <location>
        <begin position="254"/>
        <end position="281"/>
    </location>
</feature>
<organism evidence="8 9">
    <name type="scientific">Diaporthe vaccinii</name>
    <dbReference type="NCBI Taxonomy" id="105482"/>
    <lineage>
        <taxon>Eukaryota</taxon>
        <taxon>Fungi</taxon>
        <taxon>Dikarya</taxon>
        <taxon>Ascomycota</taxon>
        <taxon>Pezizomycotina</taxon>
        <taxon>Sordariomycetes</taxon>
        <taxon>Sordariomycetidae</taxon>
        <taxon>Diaporthales</taxon>
        <taxon>Diaporthaceae</taxon>
        <taxon>Diaporthe</taxon>
        <taxon>Diaporthe eres species complex</taxon>
    </lineage>
</organism>
<dbReference type="InterPro" id="IPR052337">
    <property type="entry name" value="SAT4-like"/>
</dbReference>
<sequence length="382" mass="42895">MSTEQGPLVSDQTSWQATRPLVRAAIAAVVVDTVIVAAKTFSRLGLAKLRFWWDDFWIIVGYFLLMPICALGLSMVHVETTWSSEDRIILNLEENAILLKIIYALLQCLLASYAATRFSILALYLRIFSDKKLRIAIWAVTAFVTLQWLGFAITSVFQCQPVYHFWDRSVEGTCVDVDKFYRSVTPFNLVVDIILVLMPLPTVWRLKATNTRKWALTFLFGIGIAALVASAVRLSVYEKHTAKYIAPSYTNIMIMWLVIEPSIYLIAACLPAMHHIVAAAVPRRFANWMSDRMARISRLQSTVLGRSKTGVSMTSDSRGLTDDTEPALELGAGIPTKARVEVVPDEQKTITDPWMEGQGIVVTTDIKVEVSQEDRIERVIGF</sequence>
<dbReference type="PANTHER" id="PTHR33048">
    <property type="entry name" value="PTH11-LIKE INTEGRAL MEMBRANE PROTEIN (AFU_ORTHOLOGUE AFUA_5G11245)"/>
    <property type="match status" value="1"/>
</dbReference>
<evidence type="ECO:0000256" key="3">
    <source>
        <dbReference type="ARBA" id="ARBA00022989"/>
    </source>
</evidence>
<dbReference type="Proteomes" id="UP001600888">
    <property type="component" value="Unassembled WGS sequence"/>
</dbReference>
<keyword evidence="3 6" id="KW-1133">Transmembrane helix</keyword>